<proteinExistence type="predicted"/>
<accession>A0ABR0EQA8</accession>
<feature type="domain" description="MJ1316 RNA cyclic group end recognition" evidence="1">
    <location>
        <begin position="190"/>
        <end position="261"/>
    </location>
</feature>
<comment type="caution">
    <text evidence="2">The sequence shown here is derived from an EMBL/GenBank/DDBJ whole genome shotgun (WGS) entry which is preliminary data.</text>
</comment>
<reference evidence="2 3" key="1">
    <citation type="journal article" date="2023" name="G3 (Bethesda)">
        <title>A chromosome-level genome assembly of Zasmidium syzygii isolated from banana leaves.</title>
        <authorList>
            <person name="van Westerhoven A.C."/>
            <person name="Mehrabi R."/>
            <person name="Talebi R."/>
            <person name="Steentjes M.B.F."/>
            <person name="Corcolon B."/>
            <person name="Chong P.A."/>
            <person name="Kema G.H.J."/>
            <person name="Seidl M.F."/>
        </authorList>
    </citation>
    <scope>NUCLEOTIDE SEQUENCE [LARGE SCALE GENOMIC DNA]</scope>
    <source>
        <strain evidence="2 3">P124</strain>
    </source>
</reference>
<keyword evidence="3" id="KW-1185">Reference proteome</keyword>
<protein>
    <recommendedName>
        <fullName evidence="1">MJ1316 RNA cyclic group end recognition domain-containing protein</fullName>
    </recommendedName>
</protein>
<sequence>MSDLTDWTVDGLEDFVATSQLFVKIDASCWDVRQQGKLAQHRFIERTRERVSQFGTLPAADHGGAFSMAVYPEFSLPTGHLDTLTFLVAVSSTSPSYPYESAYVHVSEISRAILNPADSDGVGSTVRYEVMDRSALKEALGDIRVIAHNLPAVYALHLDYIPLIDPLAEEEAANQEVARIRTPNPSSDKFRTSQEVLNRLQWDTKHASNRYEVGYKDRFEKELLWKPLEEWTRDKQAEDFVPMHRIHRFREVGSAEVVWDREGRVDRTG</sequence>
<organism evidence="2 3">
    <name type="scientific">Zasmidium cellare</name>
    <name type="common">Wine cellar mold</name>
    <name type="synonym">Racodium cellare</name>
    <dbReference type="NCBI Taxonomy" id="395010"/>
    <lineage>
        <taxon>Eukaryota</taxon>
        <taxon>Fungi</taxon>
        <taxon>Dikarya</taxon>
        <taxon>Ascomycota</taxon>
        <taxon>Pezizomycotina</taxon>
        <taxon>Dothideomycetes</taxon>
        <taxon>Dothideomycetidae</taxon>
        <taxon>Mycosphaerellales</taxon>
        <taxon>Mycosphaerellaceae</taxon>
        <taxon>Zasmidium</taxon>
    </lineage>
</organism>
<dbReference type="Pfam" id="PF04457">
    <property type="entry name" value="MJ1316"/>
    <property type="match status" value="1"/>
</dbReference>
<gene>
    <name evidence="2" type="ORF">PRZ48_004684</name>
</gene>
<dbReference type="InterPro" id="IPR040459">
    <property type="entry name" value="MJ1316"/>
</dbReference>
<dbReference type="EMBL" id="JAXOVC010000003">
    <property type="protein sequence ID" value="KAK4503769.1"/>
    <property type="molecule type" value="Genomic_DNA"/>
</dbReference>
<name>A0ABR0EQA8_ZASCE</name>
<evidence type="ECO:0000313" key="2">
    <source>
        <dbReference type="EMBL" id="KAK4503769.1"/>
    </source>
</evidence>
<evidence type="ECO:0000259" key="1">
    <source>
        <dbReference type="Pfam" id="PF04457"/>
    </source>
</evidence>
<dbReference type="Proteomes" id="UP001305779">
    <property type="component" value="Unassembled WGS sequence"/>
</dbReference>
<evidence type="ECO:0000313" key="3">
    <source>
        <dbReference type="Proteomes" id="UP001305779"/>
    </source>
</evidence>